<organism evidence="1 2">
    <name type="scientific">Vibrio jasicida</name>
    <dbReference type="NCBI Taxonomy" id="766224"/>
    <lineage>
        <taxon>Bacteria</taxon>
        <taxon>Pseudomonadati</taxon>
        <taxon>Pseudomonadota</taxon>
        <taxon>Gammaproteobacteria</taxon>
        <taxon>Vibrionales</taxon>
        <taxon>Vibrionaceae</taxon>
        <taxon>Vibrio</taxon>
    </lineage>
</organism>
<proteinExistence type="predicted"/>
<dbReference type="RefSeq" id="WP_394633200.1">
    <property type="nucleotide sequence ID" value="NZ_JBIHSE010000004.1"/>
</dbReference>
<dbReference type="EMBL" id="JBIHSE010000004">
    <property type="protein sequence ID" value="MFH0274897.1"/>
    <property type="molecule type" value="Genomic_DNA"/>
</dbReference>
<evidence type="ECO:0000313" key="2">
    <source>
        <dbReference type="Proteomes" id="UP001607221"/>
    </source>
</evidence>
<evidence type="ECO:0000313" key="1">
    <source>
        <dbReference type="EMBL" id="MFH0274897.1"/>
    </source>
</evidence>
<keyword evidence="2" id="KW-1185">Reference proteome</keyword>
<evidence type="ECO:0008006" key="3">
    <source>
        <dbReference type="Google" id="ProtNLM"/>
    </source>
</evidence>
<reference evidence="1 2" key="1">
    <citation type="submission" date="2024-10" db="EMBL/GenBank/DDBJ databases">
        <authorList>
            <person name="Yibar A."/>
            <person name="Saticioglu I.B."/>
            <person name="Duman M."/>
            <person name="Ajmi N."/>
            <person name="Gurler F."/>
            <person name="Ay H."/>
            <person name="Onuk E."/>
            <person name="Guler S."/>
            <person name="Romalde J.L."/>
        </authorList>
    </citation>
    <scope>NUCLEOTIDE SEQUENCE [LARGE SCALE GENOMIC DNA]</scope>
    <source>
        <strain evidence="1 2">1-TCBS-A</strain>
    </source>
</reference>
<dbReference type="Proteomes" id="UP001607221">
    <property type="component" value="Unassembled WGS sequence"/>
</dbReference>
<protein>
    <recommendedName>
        <fullName evidence="3">Phage virion morphogenesis protein</fullName>
    </recommendedName>
</protein>
<sequence length="228" mass="26142">MLNVEVSQAQMQQAINTLKLARLTPAKKRRVLRRVGKAVIRDAKQNIRKQQDIHGKAFEKRKGRSQKKLLKNLARPLSEKVLNDRVRVDYFKNKGAGRIAYEQQHGVAENWTADRLKKVRSKSSEDSAKQYKEPATRQQAKRLIDAGFTIRRKSGKGRKKPSVRWITDNLTQGQFGAIYRELTGDKPKKSWKIQPPSREFLGMSDKEAQKLLADELTKQLTGSKHGSR</sequence>
<gene>
    <name evidence="1" type="ORF">ACGRHZ_26850</name>
</gene>
<name>A0ABW7JFK5_9VIBR</name>
<accession>A0ABW7JFK5</accession>
<comment type="caution">
    <text evidence="1">The sequence shown here is derived from an EMBL/GenBank/DDBJ whole genome shotgun (WGS) entry which is preliminary data.</text>
</comment>